<keyword evidence="4" id="KW-1185">Reference proteome</keyword>
<accession>A0A4P6JP64</accession>
<dbReference type="SUPFAM" id="SSF53335">
    <property type="entry name" value="S-adenosyl-L-methionine-dependent methyltransferases"/>
    <property type="match status" value="1"/>
</dbReference>
<sequence>MSDTEQQNVSHQASKDEVPSKVQNSFGPVASAYVTSAVHASGPDLAWVVEAAALTGKERVLDVATGTGHTALAVAPYASEVIALDLTSSMLQNAQQLARERQVHNISFIEGNALSLPFADNSFEVVTCRQAAHHFSDVAKAVKEWRRVLKPGGRLVLVDTISPEEPEQDTFLNTFEVLRDPSHVRDLRISEWLALLSQSGWTGAYVAHSWDIPLDVPTWTRRMRTPEAEVKKILQMFTTAPSPIQARFHIRISDDGIITFTLPGAVIVSTKA</sequence>
<proteinExistence type="predicted"/>
<dbReference type="GO" id="GO:0008757">
    <property type="term" value="F:S-adenosylmethionine-dependent methyltransferase activity"/>
    <property type="evidence" value="ECO:0007669"/>
    <property type="project" value="InterPro"/>
</dbReference>
<evidence type="ECO:0000259" key="2">
    <source>
        <dbReference type="Pfam" id="PF08241"/>
    </source>
</evidence>
<dbReference type="Proteomes" id="UP000290365">
    <property type="component" value="Chromosome"/>
</dbReference>
<name>A0A4P6JP64_KTERU</name>
<dbReference type="Gene3D" id="3.40.50.150">
    <property type="entry name" value="Vaccinia Virus protein VP39"/>
    <property type="match status" value="1"/>
</dbReference>
<dbReference type="RefSeq" id="WP_129888210.1">
    <property type="nucleotide sequence ID" value="NZ_CP035758.1"/>
</dbReference>
<organism evidence="3 4">
    <name type="scientific">Ktedonosporobacter rubrisoli</name>
    <dbReference type="NCBI Taxonomy" id="2509675"/>
    <lineage>
        <taxon>Bacteria</taxon>
        <taxon>Bacillati</taxon>
        <taxon>Chloroflexota</taxon>
        <taxon>Ktedonobacteria</taxon>
        <taxon>Ktedonobacterales</taxon>
        <taxon>Ktedonosporobacteraceae</taxon>
        <taxon>Ktedonosporobacter</taxon>
    </lineage>
</organism>
<keyword evidence="3" id="KW-0489">Methyltransferase</keyword>
<dbReference type="OrthoDB" id="43862at2"/>
<dbReference type="EMBL" id="CP035758">
    <property type="protein sequence ID" value="QBD77147.1"/>
    <property type="molecule type" value="Genomic_DNA"/>
</dbReference>
<protein>
    <submittedName>
        <fullName evidence="3">Methyltransferase domain-containing protein</fullName>
    </submittedName>
</protein>
<gene>
    <name evidence="3" type="ORF">EPA93_14515</name>
</gene>
<dbReference type="PANTHER" id="PTHR43591:SF24">
    <property type="entry name" value="2-METHOXY-6-POLYPRENYL-1,4-BENZOQUINOL METHYLASE, MITOCHONDRIAL"/>
    <property type="match status" value="1"/>
</dbReference>
<dbReference type="InterPro" id="IPR029063">
    <property type="entry name" value="SAM-dependent_MTases_sf"/>
</dbReference>
<dbReference type="AlphaFoldDB" id="A0A4P6JP64"/>
<dbReference type="GO" id="GO:0032259">
    <property type="term" value="P:methylation"/>
    <property type="evidence" value="ECO:0007669"/>
    <property type="project" value="UniProtKB-KW"/>
</dbReference>
<dbReference type="InterPro" id="IPR013216">
    <property type="entry name" value="Methyltransf_11"/>
</dbReference>
<dbReference type="PANTHER" id="PTHR43591">
    <property type="entry name" value="METHYLTRANSFERASE"/>
    <property type="match status" value="1"/>
</dbReference>
<evidence type="ECO:0000256" key="1">
    <source>
        <dbReference type="SAM" id="MobiDB-lite"/>
    </source>
</evidence>
<feature type="region of interest" description="Disordered" evidence="1">
    <location>
        <begin position="1"/>
        <end position="22"/>
    </location>
</feature>
<evidence type="ECO:0000313" key="3">
    <source>
        <dbReference type="EMBL" id="QBD77147.1"/>
    </source>
</evidence>
<dbReference type="Pfam" id="PF08241">
    <property type="entry name" value="Methyltransf_11"/>
    <property type="match status" value="1"/>
</dbReference>
<reference evidence="3 4" key="1">
    <citation type="submission" date="2019-01" db="EMBL/GenBank/DDBJ databases">
        <title>Ktedonosporobacter rubrisoli SCAWS-G2.</title>
        <authorList>
            <person name="Huang Y."/>
            <person name="Yan B."/>
        </authorList>
    </citation>
    <scope>NUCLEOTIDE SEQUENCE [LARGE SCALE GENOMIC DNA]</scope>
    <source>
        <strain evidence="3 4">SCAWS-G2</strain>
    </source>
</reference>
<dbReference type="KEGG" id="kbs:EPA93_14515"/>
<feature type="domain" description="Methyltransferase type 11" evidence="2">
    <location>
        <begin position="61"/>
        <end position="157"/>
    </location>
</feature>
<evidence type="ECO:0000313" key="4">
    <source>
        <dbReference type="Proteomes" id="UP000290365"/>
    </source>
</evidence>
<keyword evidence="3" id="KW-0808">Transferase</keyword>
<dbReference type="CDD" id="cd02440">
    <property type="entry name" value="AdoMet_MTases"/>
    <property type="match status" value="1"/>
</dbReference>
<feature type="compositionally biased region" description="Polar residues" evidence="1">
    <location>
        <begin position="1"/>
        <end position="12"/>
    </location>
</feature>